<dbReference type="PANTHER" id="PTHR24274">
    <property type="entry name" value="CILIA- AND FLAGELLA-ASSOCIATED PROTEIN 161"/>
    <property type="match status" value="1"/>
</dbReference>
<dbReference type="AlphaFoldDB" id="A0A7R9P4F3"/>
<dbReference type="EMBL" id="OE179659">
    <property type="protein sequence ID" value="CAD7569405.1"/>
    <property type="molecule type" value="Genomic_DNA"/>
</dbReference>
<evidence type="ECO:0000313" key="1">
    <source>
        <dbReference type="EMBL" id="CAD7569405.1"/>
    </source>
</evidence>
<sequence>MENQFRKTHLNGPNRDSKRYLPVIGSLIYCESSALDHAATKDGRELQSEYIKDWAPSALSLQHLSADTVNRDGEPLKFGQNFLLSPVETTTEKCLCGESTWEAQLLNGALPLYVQSEIPQIDTQLGPSGHASVRLSSVLNTYCRWRVLYWDPNMRLETEGCPFPPHCRVIVNHASSNKNLSVEPCHWFPSYFGMECQVSVHTYRDVHRRETSENMWMFITQKPTDAQVVKPSD</sequence>
<organism evidence="1">
    <name type="scientific">Timema californicum</name>
    <name type="common">California timema</name>
    <name type="synonym">Walking stick</name>
    <dbReference type="NCBI Taxonomy" id="61474"/>
    <lineage>
        <taxon>Eukaryota</taxon>
        <taxon>Metazoa</taxon>
        <taxon>Ecdysozoa</taxon>
        <taxon>Arthropoda</taxon>
        <taxon>Hexapoda</taxon>
        <taxon>Insecta</taxon>
        <taxon>Pterygota</taxon>
        <taxon>Neoptera</taxon>
        <taxon>Polyneoptera</taxon>
        <taxon>Phasmatodea</taxon>
        <taxon>Timematodea</taxon>
        <taxon>Timematoidea</taxon>
        <taxon>Timematidae</taxon>
        <taxon>Timema</taxon>
    </lineage>
</organism>
<dbReference type="Pfam" id="PF24569">
    <property type="entry name" value="CFAP161"/>
    <property type="match status" value="1"/>
</dbReference>
<dbReference type="GO" id="GO:0060271">
    <property type="term" value="P:cilium assembly"/>
    <property type="evidence" value="ECO:0007669"/>
    <property type="project" value="TreeGrafter"/>
</dbReference>
<accession>A0A7R9P4F3</accession>
<proteinExistence type="predicted"/>
<gene>
    <name evidence="1" type="ORF">TCMB3V08_LOCUS2144</name>
</gene>
<reference evidence="1" key="1">
    <citation type="submission" date="2020-11" db="EMBL/GenBank/DDBJ databases">
        <authorList>
            <person name="Tran Van P."/>
        </authorList>
    </citation>
    <scope>NUCLEOTIDE SEQUENCE</scope>
</reference>
<dbReference type="PANTHER" id="PTHR24274:SF1">
    <property type="entry name" value="CILIA- AND FLAGELLA-ASSOCIATED PROTEIN 161"/>
    <property type="match status" value="1"/>
</dbReference>
<protein>
    <submittedName>
        <fullName evidence="1">(California timema) hypothetical protein</fullName>
    </submittedName>
</protein>
<dbReference type="GO" id="GO:0031514">
    <property type="term" value="C:motile cilium"/>
    <property type="evidence" value="ECO:0007669"/>
    <property type="project" value="TreeGrafter"/>
</dbReference>
<name>A0A7R9P4F3_TIMCA</name>
<dbReference type="InterPro" id="IPR055325">
    <property type="entry name" value="CF161"/>
</dbReference>